<dbReference type="GO" id="GO:0042826">
    <property type="term" value="F:histone deacetylase binding"/>
    <property type="evidence" value="ECO:0007669"/>
    <property type="project" value="TreeGrafter"/>
</dbReference>
<dbReference type="AlphaFoldDB" id="A0A833SM61"/>
<dbReference type="PANTHER" id="PTHR10865:SF29">
    <property type="entry name" value="METASTASIS ASSOCIATED 1-LIKE, ISOFORM D"/>
    <property type="match status" value="1"/>
</dbReference>
<dbReference type="GO" id="GO:0003714">
    <property type="term" value="F:transcription corepressor activity"/>
    <property type="evidence" value="ECO:0007669"/>
    <property type="project" value="TreeGrafter"/>
</dbReference>
<comment type="caution">
    <text evidence="2">The sequence shown here is derived from an EMBL/GenBank/DDBJ whole genome shotgun (WGS) entry which is preliminary data.</text>
</comment>
<gene>
    <name evidence="2" type="ORF">E2986_11547</name>
</gene>
<dbReference type="Proteomes" id="UP000655588">
    <property type="component" value="Unassembled WGS sequence"/>
</dbReference>
<feature type="compositionally biased region" description="Basic and acidic residues" evidence="1">
    <location>
        <begin position="138"/>
        <end position="148"/>
    </location>
</feature>
<protein>
    <submittedName>
        <fullName evidence="2">Uncharacterized protein</fullName>
    </submittedName>
</protein>
<organism evidence="2 3">
    <name type="scientific">Frieseomelitta varia</name>
    <dbReference type="NCBI Taxonomy" id="561572"/>
    <lineage>
        <taxon>Eukaryota</taxon>
        <taxon>Metazoa</taxon>
        <taxon>Ecdysozoa</taxon>
        <taxon>Arthropoda</taxon>
        <taxon>Hexapoda</taxon>
        <taxon>Insecta</taxon>
        <taxon>Pterygota</taxon>
        <taxon>Neoptera</taxon>
        <taxon>Endopterygota</taxon>
        <taxon>Hymenoptera</taxon>
        <taxon>Apocrita</taxon>
        <taxon>Aculeata</taxon>
        <taxon>Apoidea</taxon>
        <taxon>Anthophila</taxon>
        <taxon>Apidae</taxon>
        <taxon>Frieseomelitta</taxon>
    </lineage>
</organism>
<sequence>MYLHQIDYSSLFIVSRTHYQTFYAKGKLAQALQTNYVYFETSSTSPYQIRRIEELNKTASGNVEAKVMCFFRRRDLPSTLIMLADKHQCKACVKNCTKETTNAEKRIVELGSMVQIAVANAEQQRSESPANMQSQKLENPDTTKEMTNKDGIGPKVMNKGGGKGGWLKAPLSEAQEPHDIATSNFFLTHKL</sequence>
<dbReference type="GO" id="GO:0016581">
    <property type="term" value="C:NuRD complex"/>
    <property type="evidence" value="ECO:0007669"/>
    <property type="project" value="TreeGrafter"/>
</dbReference>
<evidence type="ECO:0000256" key="1">
    <source>
        <dbReference type="SAM" id="MobiDB-lite"/>
    </source>
</evidence>
<dbReference type="EMBL" id="WNWW01000003">
    <property type="protein sequence ID" value="KAF3430852.1"/>
    <property type="molecule type" value="Genomic_DNA"/>
</dbReference>
<reference evidence="2" key="1">
    <citation type="submission" date="2019-11" db="EMBL/GenBank/DDBJ databases">
        <title>The nuclear and mitochondrial genomes of Frieseomelitta varia - a highly eusocial stingless bee (Meliponini) with a permanently sterile worker caste.</title>
        <authorList>
            <person name="Freitas F.C.P."/>
            <person name="Lourenco A.P."/>
            <person name="Nunes F.M.F."/>
            <person name="Paschoal A.R."/>
            <person name="Abreu F.C.P."/>
            <person name="Barbin F.O."/>
            <person name="Bataglia L."/>
            <person name="Cardoso-Junior C.A.M."/>
            <person name="Cervoni M.S."/>
            <person name="Silva S.R."/>
            <person name="Dalarmi F."/>
            <person name="Del Lama M.A."/>
            <person name="Depintor T.S."/>
            <person name="Ferreira K.M."/>
            <person name="Goria P.S."/>
            <person name="Jaskot M.C."/>
            <person name="Lago D.C."/>
            <person name="Luna-Lucena D."/>
            <person name="Moda L.M."/>
            <person name="Nascimento L."/>
            <person name="Pedrino M."/>
            <person name="Rabico F.O."/>
            <person name="Sanches F.C."/>
            <person name="Santos D.E."/>
            <person name="Santos C.G."/>
            <person name="Vieira J."/>
            <person name="Lopes T.F."/>
            <person name="Barchuk A.R."/>
            <person name="Hartfelder K."/>
            <person name="Simoes Z.L.P."/>
            <person name="Bitondi M.M.G."/>
            <person name="Pinheiro D.G."/>
        </authorList>
    </citation>
    <scope>NUCLEOTIDE SEQUENCE</scope>
    <source>
        <strain evidence="2">USP_RPSP 00005682</strain>
        <tissue evidence="2">Whole individual</tissue>
    </source>
</reference>
<name>A0A833SM61_9HYME</name>
<accession>A0A833SM61</accession>
<dbReference type="Gene3D" id="2.30.30.490">
    <property type="match status" value="1"/>
</dbReference>
<dbReference type="PANTHER" id="PTHR10865">
    <property type="entry name" value="METASTASIS-ASSOCIATED PROTEIN AND MESODERM INDUCTION EARLY RESPONSE PROTEIN"/>
    <property type="match status" value="1"/>
</dbReference>
<proteinExistence type="predicted"/>
<dbReference type="GO" id="GO:0003713">
    <property type="term" value="F:transcription coactivator activity"/>
    <property type="evidence" value="ECO:0007669"/>
    <property type="project" value="TreeGrafter"/>
</dbReference>
<keyword evidence="3" id="KW-1185">Reference proteome</keyword>
<dbReference type="InterPro" id="IPR043151">
    <property type="entry name" value="BAH_sf"/>
</dbReference>
<dbReference type="InterPro" id="IPR040138">
    <property type="entry name" value="MIER/MTA"/>
</dbReference>
<feature type="compositionally biased region" description="Polar residues" evidence="1">
    <location>
        <begin position="121"/>
        <end position="137"/>
    </location>
</feature>
<dbReference type="GO" id="GO:0000122">
    <property type="term" value="P:negative regulation of transcription by RNA polymerase II"/>
    <property type="evidence" value="ECO:0007669"/>
    <property type="project" value="TreeGrafter"/>
</dbReference>
<evidence type="ECO:0000313" key="3">
    <source>
        <dbReference type="Proteomes" id="UP000655588"/>
    </source>
</evidence>
<feature type="region of interest" description="Disordered" evidence="1">
    <location>
        <begin position="121"/>
        <end position="174"/>
    </location>
</feature>
<evidence type="ECO:0000313" key="2">
    <source>
        <dbReference type="EMBL" id="KAF3430852.1"/>
    </source>
</evidence>